<feature type="compositionally biased region" description="Acidic residues" evidence="8">
    <location>
        <begin position="129"/>
        <end position="140"/>
    </location>
</feature>
<sequence>TKAWRLLRKKHGTGVVCFVIIPTESVSLDHCSRNSPIMDNQQPTVQTSSSQTGVDDADGAAEEDDEESSHSSDKELRLIEKAKQIYLKGVSAERSGRMQDAIMHYRRALQIVPDIEFRLANSSMWSVDEESSGSETECEDNGSPCDNDDTMPLHQRIKIKTSSANICSVAWEQKATHISDLPREVFMFILRWVVSSDLDILSLESVSKVCRGFYLCARDPELWHMACARTWGEDCGQLNQYDSWREMYICRPRICYNGVYINRTTYVRHGESSFQDSTYRPCFLVEYFRYLRFFPDGVVLMLTTPDNPYLSLGKLRSRRPAYTSVLSGSFWLEGTRVKAVLKKPAMKTSRSTGYRRGGRHNVEPQPEQVFHLELELRSVRGRANAQLVWKSYAIHSYWPGQESVATFDLTSTAFPPLWFSRVKSFTLVSESPL</sequence>
<dbReference type="FunFam" id="1.20.1280.50:FF:000012">
    <property type="entry name" value="F-box only protein 9"/>
    <property type="match status" value="1"/>
</dbReference>
<dbReference type="PROSITE" id="PS50005">
    <property type="entry name" value="TPR"/>
    <property type="match status" value="1"/>
</dbReference>
<evidence type="ECO:0000256" key="4">
    <source>
        <dbReference type="ARBA" id="ARBA00022490"/>
    </source>
</evidence>
<dbReference type="GO" id="GO:0019005">
    <property type="term" value="C:SCF ubiquitin ligase complex"/>
    <property type="evidence" value="ECO:0007669"/>
    <property type="project" value="TreeGrafter"/>
</dbReference>
<feature type="region of interest" description="Disordered" evidence="8">
    <location>
        <begin position="129"/>
        <end position="149"/>
    </location>
</feature>
<dbReference type="Pfam" id="PF19270">
    <property type="entry name" value="FBO_C"/>
    <property type="match status" value="1"/>
</dbReference>
<keyword evidence="6 7" id="KW-0802">TPR repeat</keyword>
<evidence type="ECO:0000313" key="10">
    <source>
        <dbReference type="EMBL" id="AEO33415.1"/>
    </source>
</evidence>
<dbReference type="EMBL" id="JO841798">
    <property type="protein sequence ID" value="AEO33415.1"/>
    <property type="molecule type" value="mRNA"/>
</dbReference>
<feature type="repeat" description="TPR" evidence="7">
    <location>
        <begin position="82"/>
        <end position="115"/>
    </location>
</feature>
<dbReference type="PANTHER" id="PTHR12874">
    <property type="entry name" value="F-BOX ONLY PROTEIN 48-RELATED"/>
    <property type="match status" value="1"/>
</dbReference>
<dbReference type="GO" id="GO:0031146">
    <property type="term" value="P:SCF-dependent proteasomal ubiquitin-dependent protein catabolic process"/>
    <property type="evidence" value="ECO:0007669"/>
    <property type="project" value="TreeGrafter"/>
</dbReference>
<feature type="region of interest" description="Disordered" evidence="8">
    <location>
        <begin position="32"/>
        <end position="75"/>
    </location>
</feature>
<dbReference type="SUPFAM" id="SSF81383">
    <property type="entry name" value="F-box domain"/>
    <property type="match status" value="1"/>
</dbReference>
<feature type="compositionally biased region" description="Low complexity" evidence="8">
    <location>
        <begin position="41"/>
        <end position="52"/>
    </location>
</feature>
<proteinExistence type="evidence at transcript level"/>
<accession>G3MIU7</accession>
<reference evidence="10" key="1">
    <citation type="journal article" date="2011" name="PLoS ONE">
        <title>A deep insight into the sialotranscriptome of the gulf coast tick, Amblyomma maculatum.</title>
        <authorList>
            <person name="Karim S."/>
            <person name="Singh P."/>
            <person name="Ribeiro J.M."/>
        </authorList>
    </citation>
    <scope>NUCLEOTIDE SEQUENCE</scope>
    <source>
        <tissue evidence="10">Salivary gland</tissue>
    </source>
</reference>
<evidence type="ECO:0000256" key="3">
    <source>
        <dbReference type="ARBA" id="ARBA00019775"/>
    </source>
</evidence>
<feature type="non-terminal residue" evidence="10">
    <location>
        <position position="1"/>
    </location>
</feature>
<comment type="subcellular location">
    <subcellularLocation>
        <location evidence="1">Cytoplasm</location>
    </subcellularLocation>
</comment>
<dbReference type="InterPro" id="IPR045464">
    <property type="entry name" value="Hrt3/FBXO9_C"/>
</dbReference>
<keyword evidence="4" id="KW-0963">Cytoplasm</keyword>
<evidence type="ECO:0000256" key="6">
    <source>
        <dbReference type="ARBA" id="ARBA00022803"/>
    </source>
</evidence>
<dbReference type="PANTHER" id="PTHR12874:SF29">
    <property type="entry name" value="F-BOX ONLY PROTEIN 9"/>
    <property type="match status" value="1"/>
</dbReference>
<dbReference type="GO" id="GO:0005737">
    <property type="term" value="C:cytoplasm"/>
    <property type="evidence" value="ECO:0007669"/>
    <property type="project" value="UniProtKB-SubCell"/>
</dbReference>
<keyword evidence="5" id="KW-0833">Ubl conjugation pathway</keyword>
<evidence type="ECO:0000256" key="8">
    <source>
        <dbReference type="SAM" id="MobiDB-lite"/>
    </source>
</evidence>
<dbReference type="InterPro" id="IPR001810">
    <property type="entry name" value="F-box_dom"/>
</dbReference>
<feature type="domain" description="F-box" evidence="9">
    <location>
        <begin position="175"/>
        <end position="226"/>
    </location>
</feature>
<dbReference type="InterPro" id="IPR036047">
    <property type="entry name" value="F-box-like_dom_sf"/>
</dbReference>
<dbReference type="InterPro" id="IPR019734">
    <property type="entry name" value="TPR_rpt"/>
</dbReference>
<dbReference type="AlphaFoldDB" id="G3MIU7"/>
<protein>
    <recommendedName>
        <fullName evidence="3">F-box only protein 9</fullName>
    </recommendedName>
</protein>
<dbReference type="Gene3D" id="1.20.1280.50">
    <property type="match status" value="1"/>
</dbReference>
<comment type="pathway">
    <text evidence="2">Protein modification; protein ubiquitination.</text>
</comment>
<dbReference type="PROSITE" id="PS50181">
    <property type="entry name" value="FBOX"/>
    <property type="match status" value="1"/>
</dbReference>
<evidence type="ECO:0000256" key="7">
    <source>
        <dbReference type="PROSITE-ProRule" id="PRU00339"/>
    </source>
</evidence>
<dbReference type="CDD" id="cd22089">
    <property type="entry name" value="F-box_FBXO9"/>
    <property type="match status" value="1"/>
</dbReference>
<name>G3MIU7_AMBMU</name>
<dbReference type="Pfam" id="PF12937">
    <property type="entry name" value="F-box-like"/>
    <property type="match status" value="1"/>
</dbReference>
<evidence type="ECO:0000256" key="5">
    <source>
        <dbReference type="ARBA" id="ARBA00022786"/>
    </source>
</evidence>
<evidence type="ECO:0000256" key="1">
    <source>
        <dbReference type="ARBA" id="ARBA00004496"/>
    </source>
</evidence>
<evidence type="ECO:0000256" key="2">
    <source>
        <dbReference type="ARBA" id="ARBA00004906"/>
    </source>
</evidence>
<organism evidence="10">
    <name type="scientific">Amblyomma maculatum</name>
    <name type="common">Gulf Coast tick</name>
    <dbReference type="NCBI Taxonomy" id="34609"/>
    <lineage>
        <taxon>Eukaryota</taxon>
        <taxon>Metazoa</taxon>
        <taxon>Ecdysozoa</taxon>
        <taxon>Arthropoda</taxon>
        <taxon>Chelicerata</taxon>
        <taxon>Arachnida</taxon>
        <taxon>Acari</taxon>
        <taxon>Parasitiformes</taxon>
        <taxon>Ixodida</taxon>
        <taxon>Ixodoidea</taxon>
        <taxon>Ixodidae</taxon>
        <taxon>Amblyomminae</taxon>
        <taxon>Amblyomma</taxon>
    </lineage>
</organism>
<evidence type="ECO:0000259" key="9">
    <source>
        <dbReference type="PROSITE" id="PS50181"/>
    </source>
</evidence>
<feature type="compositionally biased region" description="Acidic residues" evidence="8">
    <location>
        <begin position="55"/>
        <end position="67"/>
    </location>
</feature>